<feature type="compositionally biased region" description="Basic residues" evidence="1">
    <location>
        <begin position="7"/>
        <end position="20"/>
    </location>
</feature>
<feature type="region of interest" description="Disordered" evidence="1">
    <location>
        <begin position="1"/>
        <end position="24"/>
    </location>
</feature>
<proteinExistence type="predicted"/>
<evidence type="ECO:0000313" key="3">
    <source>
        <dbReference type="Proteomes" id="UP000037511"/>
    </source>
</evidence>
<protein>
    <recommendedName>
        <fullName evidence="4">DUF3800 domain-containing protein</fullName>
    </recommendedName>
</protein>
<comment type="caution">
    <text evidence="2">The sequence shown here is derived from an EMBL/GenBank/DDBJ whole genome shotgun (WGS) entry which is preliminary data.</text>
</comment>
<name>A0AAW3HVK5_9BURK</name>
<organism evidence="2 3">
    <name type="scientific">Achromobacter spanius</name>
    <dbReference type="NCBI Taxonomy" id="217203"/>
    <lineage>
        <taxon>Bacteria</taxon>
        <taxon>Pseudomonadati</taxon>
        <taxon>Pseudomonadota</taxon>
        <taxon>Betaproteobacteria</taxon>
        <taxon>Burkholderiales</taxon>
        <taxon>Alcaligenaceae</taxon>
        <taxon>Achromobacter</taxon>
    </lineage>
</organism>
<dbReference type="Pfam" id="PF12686">
    <property type="entry name" value="DUF3800"/>
    <property type="match status" value="1"/>
</dbReference>
<dbReference type="RefSeq" id="WP_050450361.1">
    <property type="nucleotide sequence ID" value="NZ_LGVG01000081.1"/>
</dbReference>
<sequence>MSMNSGARHKQKIAKKREKARKQAAEIQKRSLVIPTIFMDESGNTGANLIDKQQPFFTMAGTNFSEREAERLLALVDSKSTKEVHFSVLKRRSSGQDAVVRMLKHSLINRANVKVCVIHKPFMVTSKIVDTLIEHQAFETGSDLYKDGHNIALSNMLHYCLPAFCGEAGVEMMQERFIDMVRERTPESISAFYESVENLKKTCSKSRFLSDLNLIIGTKSVINGALKNIDKSTLDPLIPTLFNQFIEWGKEYPRGFHVIHDESKTLVSQKELFEEFMTEFNGKEIELGYDRRKFTLPLKGKSLKFGKSHDYCQLQVADVVASAVSYWASGVARGEENDEFFKKLNQLDLRKLIISVIWPTKDVTPESLDTVHDGGMNAADGGAYFLMEARVDRSRASGGK</sequence>
<dbReference type="EMBL" id="LGVG01000081">
    <property type="protein sequence ID" value="KNE22727.1"/>
    <property type="molecule type" value="Genomic_DNA"/>
</dbReference>
<evidence type="ECO:0008006" key="4">
    <source>
        <dbReference type="Google" id="ProtNLM"/>
    </source>
</evidence>
<dbReference type="Proteomes" id="UP000037511">
    <property type="component" value="Unassembled WGS sequence"/>
</dbReference>
<dbReference type="AlphaFoldDB" id="A0AAW3HVK5"/>
<accession>A0AAW3HVK5</accession>
<reference evidence="2 3" key="1">
    <citation type="submission" date="2015-07" db="EMBL/GenBank/DDBJ databases">
        <title>Draft genome of Achromobacter spanius.</title>
        <authorList>
            <person name="Wang X."/>
        </authorList>
    </citation>
    <scope>NUCLEOTIDE SEQUENCE [LARGE SCALE GENOMIC DNA]</scope>
    <source>
        <strain evidence="2 3">CGMCC9173</strain>
    </source>
</reference>
<evidence type="ECO:0000313" key="2">
    <source>
        <dbReference type="EMBL" id="KNE22727.1"/>
    </source>
</evidence>
<dbReference type="InterPro" id="IPR024524">
    <property type="entry name" value="DUF3800"/>
</dbReference>
<gene>
    <name evidence="2" type="ORF">AFM18_29015</name>
</gene>
<evidence type="ECO:0000256" key="1">
    <source>
        <dbReference type="SAM" id="MobiDB-lite"/>
    </source>
</evidence>